<evidence type="ECO:0000256" key="4">
    <source>
        <dbReference type="ARBA" id="ARBA00022510"/>
    </source>
</evidence>
<keyword evidence="4 22" id="KW-1170">Fusion of virus membrane with host endosomal membrane</keyword>
<dbReference type="Gene3D" id="3.90.209.20">
    <property type="match status" value="1"/>
</dbReference>
<protein>
    <recommendedName>
        <fullName evidence="22">Hemagglutinin</fullName>
    </recommendedName>
    <component>
        <recommendedName>
            <fullName evidence="22">Hemagglutinin HA1 chain</fullName>
        </recommendedName>
    </component>
    <component>
        <recommendedName>
            <fullName evidence="22">Hemagglutinin HA2 chain</fullName>
        </recommendedName>
    </component>
</protein>
<dbReference type="HAMAP" id="MF_04072">
    <property type="entry name" value="INFV_HEMA"/>
    <property type="match status" value="1"/>
</dbReference>
<keyword evidence="15 22" id="KW-0472">Membrane</keyword>
<keyword evidence="10 22" id="KW-1161">Viral attachment to host cell</keyword>
<comment type="PTM">
    <text evidence="22">In natural infection, inactive HA is matured into HA1 and HA2 outside the cell by one or more trypsin-like, arginine-specific endoprotease secreted by the bronchial epithelial cells. One identified protease that may be involved in this process is secreted in lungs by club cells.</text>
</comment>
<sequence length="566" mass="63921" precursor="true">MKTIIAFSSILCLIFAQKLPGSDNSMATLCLGHHAVPNGTLVKTITDDQIEVTNATELVQSSSTSRICNSPHQILDGKNCTLIDALLGDPHCDDFQNKKWDLFVERSTAYSNCYPYYVPDYATLRSLIASSGNLEFTQESFNWTGVAQDGSSYSCRRGSVNSFFSRLNWLYNLNYKYPEQNVTMPNNDKFDKLYIWGVHHPGTDKDQTNLYVQAPGRVIVSTKRSQQTVIPNIGSRPWVRGVSSIISIHWTIVKPGDILLINSTGNLIAPRGYFKIQNGKSSIMRSDAHIDECNSECITPNGSIPNDKPFQNVNKITYGACPRYVKQNTLKLATGMRNVPEKQTRGIFGAIAGFIENGWEGMIDGWYGFRHQNSEGTGQAADLKSTQAAISQITGKLNRVIKKTNEKFHQIEKEFSEVEGRIQDLEKYVEDTKIDLWSYNAELLVALENQHTIDLTDSEMSKLFERTRRQLRENAEDMGNGCFKIYHKCDNACIGSIRNGTYDHDIYRNEALNNRFQIKGVQLKSGYKDWILWISFAISCFLLCVVLLGFIMWACQKGNIRCNICI</sequence>
<dbReference type="GO" id="GO:0016020">
    <property type="term" value="C:membrane"/>
    <property type="evidence" value="ECO:0007669"/>
    <property type="project" value="UniProtKB-UniRule"/>
</dbReference>
<feature type="disulfide bond" evidence="22">
    <location>
        <begin position="80"/>
        <end position="92"/>
    </location>
</feature>
<evidence type="ECO:0000256" key="19">
    <source>
        <dbReference type="ARBA" id="ARBA00023261"/>
    </source>
</evidence>
<feature type="lipid moiety-binding region" description="S-palmitoyl cysteine; by host" evidence="22">
    <location>
        <position position="555"/>
    </location>
</feature>
<evidence type="ECO:0000313" key="24">
    <source>
        <dbReference type="EMBL" id="AWB14281.1"/>
    </source>
</evidence>
<dbReference type="GO" id="GO:0055036">
    <property type="term" value="C:virion membrane"/>
    <property type="evidence" value="ECO:0007669"/>
    <property type="project" value="UniProtKB-SubCell"/>
</dbReference>
<keyword evidence="22" id="KW-1133">Transmembrane helix</keyword>
<keyword evidence="22" id="KW-0732">Signal</keyword>
<dbReference type="Gene3D" id="3.90.20.10">
    <property type="match status" value="1"/>
</dbReference>
<dbReference type="InterPro" id="IPR008980">
    <property type="entry name" value="Capsid_hemagglutn"/>
</dbReference>
<evidence type="ECO:0000256" key="15">
    <source>
        <dbReference type="ARBA" id="ARBA00023136"/>
    </source>
</evidence>
<name>A0A2S0SXX6_9INFA</name>
<evidence type="ECO:0000256" key="20">
    <source>
        <dbReference type="ARBA" id="ARBA00023288"/>
    </source>
</evidence>
<keyword evidence="12 22" id="KW-1043">Host membrane</keyword>
<feature type="site" description="Cleavage; by host" evidence="22">
    <location>
        <begin position="345"/>
        <end position="346"/>
    </location>
</feature>
<proteinExistence type="inferred from homology"/>
<evidence type="ECO:0000256" key="9">
    <source>
        <dbReference type="ARBA" id="ARBA00022595"/>
    </source>
</evidence>
<comment type="similarity">
    <text evidence="2 22 23">Belongs to the influenza viruses hemagglutinin family.</text>
</comment>
<dbReference type="FunFam" id="3.90.20.10:FF:000001">
    <property type="entry name" value="Hemagglutinin"/>
    <property type="match status" value="1"/>
</dbReference>
<dbReference type="Proteomes" id="UP001392904">
    <property type="component" value="Genome"/>
</dbReference>
<dbReference type="EMBL" id="MH234423">
    <property type="protein sequence ID" value="AWB14281.1"/>
    <property type="molecule type" value="Viral_cRNA"/>
</dbReference>
<dbReference type="InterPro" id="IPR013828">
    <property type="entry name" value="Hemagglutn_HA1_a/b_dom_sf"/>
</dbReference>
<dbReference type="GO" id="GO:0019062">
    <property type="term" value="P:virion attachment to host cell"/>
    <property type="evidence" value="ECO:0007669"/>
    <property type="project" value="UniProtKB-KW"/>
</dbReference>
<evidence type="ECO:0000256" key="14">
    <source>
        <dbReference type="ARBA" id="ARBA00022890"/>
    </source>
</evidence>
<evidence type="ECO:0000256" key="21">
    <source>
        <dbReference type="ARBA" id="ARBA00023296"/>
    </source>
</evidence>
<dbReference type="SUPFAM" id="SSF58064">
    <property type="entry name" value="Influenza hemagglutinin (stalk)"/>
    <property type="match status" value="1"/>
</dbReference>
<reference evidence="24" key="1">
    <citation type="submission" date="2018-04" db="EMBL/GenBank/DDBJ databases">
        <authorList>
            <person name="Go L.Y."/>
            <person name="Mitchell J.A."/>
        </authorList>
    </citation>
    <scope>NUCLEOTIDE SEQUENCE</scope>
    <source>
        <strain evidence="24">A/swine/Ohio/OH-18-7450/2018</strain>
    </source>
</reference>
<dbReference type="GO" id="GO:0046761">
    <property type="term" value="P:viral budding from plasma membrane"/>
    <property type="evidence" value="ECO:0007669"/>
    <property type="project" value="UniProtKB-UniRule"/>
</dbReference>
<evidence type="ECO:0000256" key="18">
    <source>
        <dbReference type="ARBA" id="ARBA00023180"/>
    </source>
</evidence>
<dbReference type="SUPFAM" id="SSF49818">
    <property type="entry name" value="Viral protein domain"/>
    <property type="match status" value="1"/>
</dbReference>
<evidence type="ECO:0000256" key="13">
    <source>
        <dbReference type="ARBA" id="ARBA00022879"/>
    </source>
</evidence>
<organism evidence="24">
    <name type="scientific">Influenza A virus</name>
    <dbReference type="NCBI Taxonomy" id="11320"/>
    <lineage>
        <taxon>Viruses</taxon>
        <taxon>Riboviria</taxon>
        <taxon>Orthornavirae</taxon>
        <taxon>Negarnaviricota</taxon>
        <taxon>Polyploviricotina</taxon>
        <taxon>Insthoviricetes</taxon>
        <taxon>Articulavirales</taxon>
        <taxon>Orthomyxoviridae</taxon>
        <taxon>Alphainfluenzavirus</taxon>
        <taxon>Alphainfluenzavirus influenzae</taxon>
    </lineage>
</organism>
<dbReference type="GO" id="GO:0046789">
    <property type="term" value="F:host cell surface receptor binding"/>
    <property type="evidence" value="ECO:0007669"/>
    <property type="project" value="UniProtKB-UniRule"/>
</dbReference>
<feature type="disulfide bond" evidence="22">
    <location>
        <begin position="489"/>
        <end position="493"/>
    </location>
</feature>
<comment type="function">
    <text evidence="23">Binds to sialic acid-containing receptors on the cell surface, bringing about the attachment of the virus particle to the cell. This attachment induces virion internalization of about two third of the virus particles through clathrin-dependent endocytosis and about one third through a clathrin- and caveolin-independent pathway. Plays a major role in the determination of host range restriction and virulence. Class I viral fusion protein. Responsible for penetration of the virus into the cell cytoplasm by mediating the fusion of the membrane of the endocytosed virus particle with the endosomal membrane. Low pH in endosomes induces an irreversible conformational change in HA2, releasing the fusion hydrophobic peptide. Several trimers are required to form a competent fusion pore.</text>
</comment>
<keyword evidence="7 22" id="KW-1165">Clathrin-mediated endocytosis of virus by host</keyword>
<evidence type="ECO:0000256" key="3">
    <source>
        <dbReference type="ARBA" id="ARBA00022506"/>
    </source>
</evidence>
<keyword evidence="21 22" id="KW-1160">Virus entry into host cell</keyword>
<dbReference type="InterPro" id="IPR001364">
    <property type="entry name" value="Hemagglutn_influenz_A/B"/>
</dbReference>
<evidence type="ECO:0000256" key="2">
    <source>
        <dbReference type="ARBA" id="ARBA00006321"/>
    </source>
</evidence>
<keyword evidence="6 22" id="KW-0348">Hemagglutinin</keyword>
<dbReference type="PRINTS" id="PR00330">
    <property type="entry name" value="HEMAGGLUTN1"/>
</dbReference>
<feature type="lipid moiety-binding region" description="S-palmitoyl cysteine; by host" evidence="22">
    <location>
        <position position="562"/>
    </location>
</feature>
<keyword evidence="20 22" id="KW-0449">Lipoprotein</keyword>
<keyword evidence="13 22" id="KW-0261">Viral envelope protein</keyword>
<keyword evidence="18 22" id="KW-0325">Glycoprotein</keyword>
<evidence type="ECO:0000256" key="23">
    <source>
        <dbReference type="RuleBase" id="RU003324"/>
    </source>
</evidence>
<dbReference type="GO" id="GO:0019064">
    <property type="term" value="P:fusion of virus membrane with host plasma membrane"/>
    <property type="evidence" value="ECO:0007669"/>
    <property type="project" value="InterPro"/>
</dbReference>
<feature type="transmembrane region" description="Helical" evidence="22">
    <location>
        <begin position="530"/>
        <end position="554"/>
    </location>
</feature>
<evidence type="ECO:0000256" key="1">
    <source>
        <dbReference type="ARBA" id="ARBA00004310"/>
    </source>
</evidence>
<gene>
    <name evidence="22 24" type="primary">HA</name>
</gene>
<evidence type="ECO:0000256" key="5">
    <source>
        <dbReference type="ARBA" id="ARBA00022511"/>
    </source>
</evidence>
<evidence type="ECO:0000256" key="10">
    <source>
        <dbReference type="ARBA" id="ARBA00022804"/>
    </source>
</evidence>
<comment type="caution">
    <text evidence="22">Lacks conserved residue(s) required for the propagation of feature annotation.</text>
</comment>
<keyword evidence="8 22" id="KW-0945">Host-virus interaction</keyword>
<comment type="subunit">
    <text evidence="22 23">Homotrimer of disulfide-linked HA1-HA2.</text>
</comment>
<keyword evidence="5 22" id="KW-1032">Host cell membrane</keyword>
<keyword evidence="14 22" id="KW-1164">Virus endocytosis by host</keyword>
<evidence type="ECO:0000256" key="11">
    <source>
        <dbReference type="ARBA" id="ARBA00022844"/>
    </source>
</evidence>
<keyword evidence="22" id="KW-0812">Transmembrane</keyword>
<comment type="subcellular location">
    <subcellularLocation>
        <location evidence="1 22">Host apical cell membrane</location>
        <topology evidence="1 22">Single-pass type I membrane protein</topology>
    </subcellularLocation>
    <subcellularLocation>
        <location evidence="22">Virion membrane</location>
        <topology evidence="22">Single-pass type I membrane protein</topology>
    </subcellularLocation>
    <text evidence="22">Targeted to the apical plasma membrane in epithelial polarized cells through a signal present in the transmembrane domain. Associated with glycosphingolipid- and cholesterol-enriched detergent-resistant lipid rafts.</text>
</comment>
<feature type="lipid moiety-binding region" description="S-palmitoyl cysteine; by host" evidence="22">
    <location>
        <position position="565"/>
    </location>
</feature>
<feature type="disulfide bond" evidence="22">
    <location>
        <begin position="297"/>
        <end position="321"/>
    </location>
</feature>
<keyword evidence="3 22" id="KW-1168">Fusion of virus membrane with host membrane</keyword>
<dbReference type="GO" id="GO:0020002">
    <property type="term" value="C:host cell plasma membrane"/>
    <property type="evidence" value="ECO:0007669"/>
    <property type="project" value="UniProtKB-SubCell"/>
</dbReference>
<dbReference type="GO" id="GO:0075512">
    <property type="term" value="P:clathrin-dependent endocytosis of virus by host cell"/>
    <property type="evidence" value="ECO:0007669"/>
    <property type="project" value="UniProtKB-UniRule"/>
</dbReference>
<keyword evidence="11 22" id="KW-0946">Virion</keyword>
<dbReference type="GO" id="GO:0039654">
    <property type="term" value="P:fusion of virus membrane with host endosome membrane"/>
    <property type="evidence" value="ECO:0007669"/>
    <property type="project" value="UniProtKB-UniRule"/>
</dbReference>
<dbReference type="PRINTS" id="PR00329">
    <property type="entry name" value="HEMAGGLUTN12"/>
</dbReference>
<evidence type="ECO:0000256" key="22">
    <source>
        <dbReference type="HAMAP-Rule" id="MF_04072"/>
    </source>
</evidence>
<evidence type="ECO:0000256" key="12">
    <source>
        <dbReference type="ARBA" id="ARBA00022870"/>
    </source>
</evidence>
<dbReference type="GO" id="GO:0019031">
    <property type="term" value="C:viral envelope"/>
    <property type="evidence" value="ECO:0007669"/>
    <property type="project" value="UniProtKB-UniRule"/>
</dbReference>
<keyword evidence="16 22" id="KW-0564">Palmitate</keyword>
<evidence type="ECO:0000256" key="8">
    <source>
        <dbReference type="ARBA" id="ARBA00022581"/>
    </source>
</evidence>
<dbReference type="Pfam" id="PF00509">
    <property type="entry name" value="Hemagglutinin"/>
    <property type="match status" value="1"/>
</dbReference>
<comment type="PTM">
    <text evidence="22">Palmitoylated.</text>
</comment>
<keyword evidence="19 22" id="KW-1167">Clathrin- and caveolin-independent endocytosis of virus by host</keyword>
<evidence type="ECO:0000256" key="6">
    <source>
        <dbReference type="ARBA" id="ARBA00022546"/>
    </source>
</evidence>
<dbReference type="InterPro" id="IPR000149">
    <property type="entry name" value="Hemagglutn_influenz_A"/>
</dbReference>
<evidence type="ECO:0000256" key="7">
    <source>
        <dbReference type="ARBA" id="ARBA00022570"/>
    </source>
</evidence>
<comment type="function">
    <text evidence="22">Binds to sialic acid-containing receptors on the cell surface, bringing about the attachment of the virus particle to the cell. This attachment induces virion internalization either through clathrin-dependent endocytosis or through clathrin- and caveolin-independent pathway. Plays a major role in the determination of host range restriction and virulence. Class I viral fusion protein. Responsible for penetration of the virus into the cell cytoplasm by mediating the fusion of the membrane of the endocytosed virus particle with the endosomal membrane. Low pH in endosomes induces an irreversible conformational change in HA2, releasing the fusion hydrophobic peptide. Several trimers are required to form a competent fusion pore.</text>
</comment>
<keyword evidence="17 22" id="KW-1015">Disulfide bond</keyword>
<accession>A0A2S0SXX6</accession>
<keyword evidence="9 22" id="KW-1162">Viral penetration into host cytoplasm</keyword>
<evidence type="ECO:0000256" key="16">
    <source>
        <dbReference type="ARBA" id="ARBA00023139"/>
    </source>
</evidence>
<evidence type="ECO:0000256" key="17">
    <source>
        <dbReference type="ARBA" id="ARBA00023157"/>
    </source>
</evidence>